<dbReference type="Pfam" id="PF14542">
    <property type="entry name" value="Acetyltransf_CG"/>
    <property type="match status" value="1"/>
</dbReference>
<dbReference type="PROSITE" id="PS51729">
    <property type="entry name" value="GNAT_YJDJ"/>
    <property type="match status" value="1"/>
</dbReference>
<reference evidence="3" key="1">
    <citation type="submission" date="2016-11" db="EMBL/GenBank/DDBJ databases">
        <authorList>
            <person name="Varghese N."/>
            <person name="Submissions S."/>
        </authorList>
    </citation>
    <scope>NUCLEOTIDE SEQUENCE [LARGE SCALE GENOMIC DNA]</scope>
    <source>
        <strain evidence="3">CGMCC 1.2749</strain>
    </source>
</reference>
<dbReference type="EMBL" id="FRCL01000001">
    <property type="protein sequence ID" value="SHL84219.1"/>
    <property type="molecule type" value="Genomic_DNA"/>
</dbReference>
<dbReference type="PANTHER" id="PTHR31435">
    <property type="entry name" value="PROTEIN NATD1"/>
    <property type="match status" value="1"/>
</dbReference>
<keyword evidence="3" id="KW-1185">Reference proteome</keyword>
<accession>A0A1M7DYG6</accession>
<sequence>MSEILELEYNEKEGFFYMAVNDKIEAKMTFVFAGKDKIIIDHTEVNVGNNGKGFGKKMVEKAVAFAREKGISILPLCPFAKSVFDKNPEFRDVL</sequence>
<feature type="domain" description="N-acetyltransferase" evidence="1">
    <location>
        <begin position="8"/>
        <end position="94"/>
    </location>
</feature>
<dbReference type="OrthoDB" id="9793389at2"/>
<evidence type="ECO:0000313" key="3">
    <source>
        <dbReference type="Proteomes" id="UP000184092"/>
    </source>
</evidence>
<gene>
    <name evidence="2" type="ORF">SAMN05216269_101268</name>
</gene>
<proteinExistence type="predicted"/>
<dbReference type="Proteomes" id="UP000184092">
    <property type="component" value="Unassembled WGS sequence"/>
</dbReference>
<dbReference type="SUPFAM" id="SSF55729">
    <property type="entry name" value="Acyl-CoA N-acyltransferases (Nat)"/>
    <property type="match status" value="1"/>
</dbReference>
<dbReference type="AlphaFoldDB" id="A0A1M7DYG6"/>
<dbReference type="InterPro" id="IPR016181">
    <property type="entry name" value="Acyl_CoA_acyltransferase"/>
</dbReference>
<name>A0A1M7DYG6_9FLAO</name>
<evidence type="ECO:0000259" key="1">
    <source>
        <dbReference type="PROSITE" id="PS51729"/>
    </source>
</evidence>
<dbReference type="RefSeq" id="WP_073204144.1">
    <property type="nucleotide sequence ID" value="NZ_FRCL01000001.1"/>
</dbReference>
<dbReference type="InterPro" id="IPR045057">
    <property type="entry name" value="Gcn5-rel_NAT"/>
</dbReference>
<dbReference type="Gene3D" id="3.40.630.30">
    <property type="match status" value="1"/>
</dbReference>
<evidence type="ECO:0000313" key="2">
    <source>
        <dbReference type="EMBL" id="SHL84219.1"/>
    </source>
</evidence>
<dbReference type="InterPro" id="IPR031165">
    <property type="entry name" value="GNAT_YJDJ"/>
</dbReference>
<protein>
    <recommendedName>
        <fullName evidence="1">N-acetyltransferase domain-containing protein</fullName>
    </recommendedName>
</protein>
<dbReference type="PANTHER" id="PTHR31435:SF10">
    <property type="entry name" value="BSR4717 PROTEIN"/>
    <property type="match status" value="1"/>
</dbReference>
<dbReference type="STRING" id="178356.SAMN05216269_101268"/>
<dbReference type="CDD" id="cd04301">
    <property type="entry name" value="NAT_SF"/>
    <property type="match status" value="1"/>
</dbReference>
<organism evidence="2 3">
    <name type="scientific">Flavobacterium xinjiangense</name>
    <dbReference type="NCBI Taxonomy" id="178356"/>
    <lineage>
        <taxon>Bacteria</taxon>
        <taxon>Pseudomonadati</taxon>
        <taxon>Bacteroidota</taxon>
        <taxon>Flavobacteriia</taxon>
        <taxon>Flavobacteriales</taxon>
        <taxon>Flavobacteriaceae</taxon>
        <taxon>Flavobacterium</taxon>
    </lineage>
</organism>